<proteinExistence type="predicted"/>
<keyword evidence="2" id="KW-1185">Reference proteome</keyword>
<dbReference type="InterPro" id="IPR023214">
    <property type="entry name" value="HAD_sf"/>
</dbReference>
<organism evidence="1 2">
    <name type="scientific">Kineobactrum sediminis</name>
    <dbReference type="NCBI Taxonomy" id="1905677"/>
    <lineage>
        <taxon>Bacteria</taxon>
        <taxon>Pseudomonadati</taxon>
        <taxon>Pseudomonadota</taxon>
        <taxon>Gammaproteobacteria</taxon>
        <taxon>Cellvibrionales</taxon>
        <taxon>Halieaceae</taxon>
        <taxon>Kineobactrum</taxon>
    </lineage>
</organism>
<dbReference type="Gene3D" id="3.40.50.1000">
    <property type="entry name" value="HAD superfamily/HAD-like"/>
    <property type="match status" value="1"/>
</dbReference>
<dbReference type="GO" id="GO:0006281">
    <property type="term" value="P:DNA repair"/>
    <property type="evidence" value="ECO:0007669"/>
    <property type="project" value="TreeGrafter"/>
</dbReference>
<protein>
    <submittedName>
        <fullName evidence="1">GMP/IMP nucleotidase</fullName>
    </submittedName>
</protein>
<dbReference type="GO" id="GO:0008967">
    <property type="term" value="F:phosphoglycolate phosphatase activity"/>
    <property type="evidence" value="ECO:0007669"/>
    <property type="project" value="TreeGrafter"/>
</dbReference>
<dbReference type="GO" id="GO:0005829">
    <property type="term" value="C:cytosol"/>
    <property type="evidence" value="ECO:0007669"/>
    <property type="project" value="TreeGrafter"/>
</dbReference>
<sequence>MINWDNIDTVLLDMDGTLLDLHFDNHFWMDHLPRLYAEKNGIPEASASTTLHGRFGSLQGTLDWYSLDYWSSQLEMDIPALKQELRHMIRLRPFALEVLQQLHAGPCEVVMVTNAHRKTLDIKMAQVDITPWFDHMVVSHELNAPKEDQAFWHNLQALHPFDPARTLLIDDTESVLDSAHRYGIAHLLTLLQPDSRHQLRIDTRFPGIHHFDEIMPGALGLAQAEPTPV</sequence>
<dbReference type="SFLD" id="SFLDS00003">
    <property type="entry name" value="Haloacid_Dehalogenase"/>
    <property type="match status" value="1"/>
</dbReference>
<dbReference type="SUPFAM" id="SSF56784">
    <property type="entry name" value="HAD-like"/>
    <property type="match status" value="1"/>
</dbReference>
<dbReference type="NCBIfam" id="TIGR01509">
    <property type="entry name" value="HAD-SF-IA-v3"/>
    <property type="match status" value="1"/>
</dbReference>
<dbReference type="PANTHER" id="PTHR43434">
    <property type="entry name" value="PHOSPHOGLYCOLATE PHOSPHATASE"/>
    <property type="match status" value="1"/>
</dbReference>
<accession>A0A2N5XXY0</accession>
<evidence type="ECO:0000313" key="1">
    <source>
        <dbReference type="EMBL" id="PLW81005.1"/>
    </source>
</evidence>
<name>A0A2N5XXY0_9GAMM</name>
<dbReference type="RefSeq" id="WP_101522858.1">
    <property type="nucleotide sequence ID" value="NZ_PKLZ01000018.1"/>
</dbReference>
<dbReference type="EMBL" id="PKLZ01000018">
    <property type="protein sequence ID" value="PLW81005.1"/>
    <property type="molecule type" value="Genomic_DNA"/>
</dbReference>
<gene>
    <name evidence="1" type="ORF">CWI75_17660</name>
</gene>
<dbReference type="NCBIfam" id="NF011564">
    <property type="entry name" value="PRK14988.1"/>
    <property type="match status" value="1"/>
</dbReference>
<reference evidence="2" key="1">
    <citation type="submission" date="2017-11" db="EMBL/GenBank/DDBJ databases">
        <title>The draft genome sequence of Chromatocurvus sp. F02.</title>
        <authorList>
            <person name="Du Z.-J."/>
            <person name="Chang Y.-Q."/>
        </authorList>
    </citation>
    <scope>NUCLEOTIDE SEQUENCE [LARGE SCALE GENOMIC DNA]</scope>
    <source>
        <strain evidence="2">F02</strain>
    </source>
</reference>
<dbReference type="Proteomes" id="UP000234845">
    <property type="component" value="Unassembled WGS sequence"/>
</dbReference>
<dbReference type="InterPro" id="IPR050155">
    <property type="entry name" value="HAD-like_hydrolase_sf"/>
</dbReference>
<dbReference type="AlphaFoldDB" id="A0A2N5XXY0"/>
<comment type="caution">
    <text evidence="1">The sequence shown here is derived from an EMBL/GenBank/DDBJ whole genome shotgun (WGS) entry which is preliminary data.</text>
</comment>
<dbReference type="InterPro" id="IPR036412">
    <property type="entry name" value="HAD-like_sf"/>
</dbReference>
<dbReference type="Pfam" id="PF00702">
    <property type="entry name" value="Hydrolase"/>
    <property type="match status" value="1"/>
</dbReference>
<dbReference type="OrthoDB" id="9773910at2"/>
<evidence type="ECO:0000313" key="2">
    <source>
        <dbReference type="Proteomes" id="UP000234845"/>
    </source>
</evidence>
<dbReference type="SFLD" id="SFLDG01129">
    <property type="entry name" value="C1.5:_HAD__Beta-PGM__Phosphata"/>
    <property type="match status" value="1"/>
</dbReference>
<dbReference type="PANTHER" id="PTHR43434:SF3">
    <property type="entry name" value="GMP_IMP NUCLEOTIDASE YRFG"/>
    <property type="match status" value="1"/>
</dbReference>
<dbReference type="InterPro" id="IPR006439">
    <property type="entry name" value="HAD-SF_hydro_IA"/>
</dbReference>